<keyword evidence="2" id="KW-0963">Cytoplasm</keyword>
<accession>A0A9W9JIP5</accession>
<dbReference type="GO" id="GO:0016887">
    <property type="term" value="F:ATP hydrolysis activity"/>
    <property type="evidence" value="ECO:0007669"/>
    <property type="project" value="InterPro"/>
</dbReference>
<dbReference type="Proteomes" id="UP001150942">
    <property type="component" value="Unassembled WGS sequence"/>
</dbReference>
<comment type="caution">
    <text evidence="8">The sequence shown here is derived from an EMBL/GenBank/DDBJ whole genome shotgun (WGS) entry which is preliminary data.</text>
</comment>
<evidence type="ECO:0000259" key="7">
    <source>
        <dbReference type="PROSITE" id="PS51981"/>
    </source>
</evidence>
<evidence type="ECO:0000256" key="4">
    <source>
        <dbReference type="ARBA" id="ARBA00022771"/>
    </source>
</evidence>
<evidence type="ECO:0000256" key="2">
    <source>
        <dbReference type="ARBA" id="ARBA00022490"/>
    </source>
</evidence>
<feature type="domain" description="RZ-type" evidence="7">
    <location>
        <begin position="55"/>
        <end position="129"/>
    </location>
</feature>
<keyword evidence="5" id="KW-0862">Zinc</keyword>
<dbReference type="InterPro" id="IPR031248">
    <property type="entry name" value="RNF213"/>
</dbReference>
<dbReference type="EMBL" id="JAPQKQ010000005">
    <property type="protein sequence ID" value="KAJ5197044.1"/>
    <property type="molecule type" value="Genomic_DNA"/>
</dbReference>
<evidence type="ECO:0000256" key="6">
    <source>
        <dbReference type="ARBA" id="ARBA00022859"/>
    </source>
</evidence>
<reference evidence="8" key="1">
    <citation type="submission" date="2022-11" db="EMBL/GenBank/DDBJ databases">
        <authorList>
            <person name="Petersen C."/>
        </authorList>
    </citation>
    <scope>NUCLEOTIDE SEQUENCE</scope>
    <source>
        <strain evidence="8">IBT 20477</strain>
    </source>
</reference>
<keyword evidence="4" id="KW-0863">Zinc-finger</keyword>
<keyword evidence="6" id="KW-0391">Immunity</keyword>
<dbReference type="GO" id="GO:0002376">
    <property type="term" value="P:immune system process"/>
    <property type="evidence" value="ECO:0007669"/>
    <property type="project" value="UniProtKB-KW"/>
</dbReference>
<reference evidence="8" key="2">
    <citation type="journal article" date="2023" name="IMA Fungus">
        <title>Comparative genomic study of the Penicillium genus elucidates a diverse pangenome and 15 lateral gene transfer events.</title>
        <authorList>
            <person name="Petersen C."/>
            <person name="Sorensen T."/>
            <person name="Nielsen M.R."/>
            <person name="Sondergaard T.E."/>
            <person name="Sorensen J.L."/>
            <person name="Fitzpatrick D.A."/>
            <person name="Frisvad J.C."/>
            <person name="Nielsen K.L."/>
        </authorList>
    </citation>
    <scope>NUCLEOTIDE SEQUENCE</scope>
    <source>
        <strain evidence="8">IBT 20477</strain>
    </source>
</reference>
<evidence type="ECO:0000256" key="5">
    <source>
        <dbReference type="ARBA" id="ARBA00022833"/>
    </source>
</evidence>
<dbReference type="OrthoDB" id="2423195at2759"/>
<dbReference type="AlphaFoldDB" id="A0A9W9JIP5"/>
<dbReference type="GO" id="GO:0005737">
    <property type="term" value="C:cytoplasm"/>
    <property type="evidence" value="ECO:0007669"/>
    <property type="project" value="UniProtKB-SubCell"/>
</dbReference>
<dbReference type="Pfam" id="PF20173">
    <property type="entry name" value="ZnF_RZ-type"/>
    <property type="match status" value="1"/>
</dbReference>
<name>A0A9W9JIP5_9EURO</name>
<evidence type="ECO:0000256" key="1">
    <source>
        <dbReference type="ARBA" id="ARBA00004496"/>
    </source>
</evidence>
<dbReference type="PANTHER" id="PTHR22605">
    <property type="entry name" value="RZ-TYPE DOMAIN-CONTAINING PROTEIN"/>
    <property type="match status" value="1"/>
</dbReference>
<dbReference type="PROSITE" id="PS51981">
    <property type="entry name" value="ZF_RZ"/>
    <property type="match status" value="1"/>
</dbReference>
<proteinExistence type="predicted"/>
<dbReference type="GO" id="GO:0008270">
    <property type="term" value="F:zinc ion binding"/>
    <property type="evidence" value="ECO:0007669"/>
    <property type="project" value="UniProtKB-KW"/>
</dbReference>
<feature type="non-terminal residue" evidence="8">
    <location>
        <position position="129"/>
    </location>
</feature>
<dbReference type="PANTHER" id="PTHR22605:SF16">
    <property type="entry name" value="E3 UBIQUITIN-PROTEIN LIGASE RNF213"/>
    <property type="match status" value="1"/>
</dbReference>
<evidence type="ECO:0000256" key="3">
    <source>
        <dbReference type="ARBA" id="ARBA00022723"/>
    </source>
</evidence>
<organism evidence="8 9">
    <name type="scientific">Penicillium cf. viridicatum</name>
    <dbReference type="NCBI Taxonomy" id="2972119"/>
    <lineage>
        <taxon>Eukaryota</taxon>
        <taxon>Fungi</taxon>
        <taxon>Dikarya</taxon>
        <taxon>Ascomycota</taxon>
        <taxon>Pezizomycotina</taxon>
        <taxon>Eurotiomycetes</taxon>
        <taxon>Eurotiomycetidae</taxon>
        <taxon>Eurotiales</taxon>
        <taxon>Aspergillaceae</taxon>
        <taxon>Penicillium</taxon>
    </lineage>
</organism>
<protein>
    <recommendedName>
        <fullName evidence="7">RZ-type domain-containing protein</fullName>
    </recommendedName>
</protein>
<keyword evidence="9" id="KW-1185">Reference proteome</keyword>
<evidence type="ECO:0000313" key="8">
    <source>
        <dbReference type="EMBL" id="KAJ5197044.1"/>
    </source>
</evidence>
<evidence type="ECO:0000313" key="9">
    <source>
        <dbReference type="Proteomes" id="UP001150942"/>
    </source>
</evidence>
<gene>
    <name evidence="8" type="ORF">N7449_007523</name>
</gene>
<sequence length="129" mass="14409">WKSTGLESRDNRRNTAREFLSDALHLCDQLGYCEELREKVQQMNRLFEDTRYEEVTPEDLASIKIAMVGGRGGMATNSGHWYSCINGHPFAIGECGMPMQLARCPECGAPIGGHNHQAIEGVSRAEHME</sequence>
<keyword evidence="3" id="KW-0479">Metal-binding</keyword>
<comment type="subcellular location">
    <subcellularLocation>
        <location evidence="1">Cytoplasm</location>
    </subcellularLocation>
</comment>
<dbReference type="GO" id="GO:0004842">
    <property type="term" value="F:ubiquitin-protein transferase activity"/>
    <property type="evidence" value="ECO:0007669"/>
    <property type="project" value="InterPro"/>
</dbReference>
<dbReference type="InterPro" id="IPR046439">
    <property type="entry name" value="ZF_RZ_dom"/>
</dbReference>